<evidence type="ECO:0000256" key="8">
    <source>
        <dbReference type="SAM" id="Phobius"/>
    </source>
</evidence>
<dbReference type="PANTHER" id="PTHR45436:SF1">
    <property type="entry name" value="SENSOR PROTEIN QSEC"/>
    <property type="match status" value="1"/>
</dbReference>
<dbReference type="InterPro" id="IPR003594">
    <property type="entry name" value="HATPase_dom"/>
</dbReference>
<sequence>MIRRGHSLKRRLMLWMAGLTLIFGTALLLEATLSANREADRVYDGVLDDAILTIAEALQWQDGRPLIAMPAAALQILATPHEERVFYALLGARGEIITANASLPITARLQKKVAQQPVYRDIDWQGTSLRLAGREFTSAGWETREPVQIWVAHTRGARNALAHDLVARAAMRFILMVGLAIMLVWLAVRASLRPLTRLRHRLRQRHSEDFSPISARVPVELSELVNTLDQLLARQRESHDRLMRFIADASHQLKTPLAGLQNISELALRSRDHEQWHEALKDIHAGASRSTRLAHQLLQMARLDHDETSLATRLDLTALARERLTDWAQRPASAMHDLGLEVPDHPVWVQATDWQLGELINNLLDNALRYTPPGSVITLGVEETDSGHELFVEDNGPGVPPALRDSLAQPFVRGDRHDTSGSGLGLAVATSIARSHQAQLSITTPDSGGLRVALLFSHERHQRNP</sequence>
<dbReference type="InterPro" id="IPR005467">
    <property type="entry name" value="His_kinase_dom"/>
</dbReference>
<dbReference type="EC" id="2.7.13.3" evidence="2"/>
<dbReference type="Gene3D" id="3.30.565.10">
    <property type="entry name" value="Histidine kinase-like ATPase, C-terminal domain"/>
    <property type="match status" value="1"/>
</dbReference>
<dbReference type="InterPro" id="IPR036890">
    <property type="entry name" value="HATPase_C_sf"/>
</dbReference>
<keyword evidence="11" id="KW-1185">Reference proteome</keyword>
<dbReference type="SMART" id="SM00387">
    <property type="entry name" value="HATPase_c"/>
    <property type="match status" value="1"/>
</dbReference>
<evidence type="ECO:0000256" key="5">
    <source>
        <dbReference type="ARBA" id="ARBA00022692"/>
    </source>
</evidence>
<keyword evidence="3" id="KW-0597">Phosphoprotein</keyword>
<dbReference type="Pfam" id="PF08521">
    <property type="entry name" value="2CSK_N"/>
    <property type="match status" value="1"/>
</dbReference>
<dbReference type="InterPro" id="IPR003661">
    <property type="entry name" value="HisK_dim/P_dom"/>
</dbReference>
<dbReference type="GO" id="GO:0005886">
    <property type="term" value="C:plasma membrane"/>
    <property type="evidence" value="ECO:0007669"/>
    <property type="project" value="TreeGrafter"/>
</dbReference>
<dbReference type="InterPro" id="IPR036097">
    <property type="entry name" value="HisK_dim/P_sf"/>
</dbReference>
<dbReference type="Pfam" id="PF00512">
    <property type="entry name" value="HisKA"/>
    <property type="match status" value="1"/>
</dbReference>
<keyword evidence="5 8" id="KW-0812">Transmembrane</keyword>
<dbReference type="PROSITE" id="PS50109">
    <property type="entry name" value="HIS_KIN"/>
    <property type="match status" value="1"/>
</dbReference>
<dbReference type="Pfam" id="PF02518">
    <property type="entry name" value="HATPase_c"/>
    <property type="match status" value="1"/>
</dbReference>
<organism evidence="10 11">
    <name type="scientific">Kushneria sinocarnis</name>
    <dbReference type="NCBI Taxonomy" id="595502"/>
    <lineage>
        <taxon>Bacteria</taxon>
        <taxon>Pseudomonadati</taxon>
        <taxon>Pseudomonadota</taxon>
        <taxon>Gammaproteobacteria</taxon>
        <taxon>Oceanospirillales</taxon>
        <taxon>Halomonadaceae</taxon>
        <taxon>Kushneria</taxon>
    </lineage>
</organism>
<evidence type="ECO:0000259" key="9">
    <source>
        <dbReference type="PROSITE" id="PS50109"/>
    </source>
</evidence>
<gene>
    <name evidence="10" type="ORF">C7446_2423</name>
</gene>
<proteinExistence type="predicted"/>
<evidence type="ECO:0000313" key="10">
    <source>
        <dbReference type="EMBL" id="RKQ97007.1"/>
    </source>
</evidence>
<evidence type="ECO:0000256" key="6">
    <source>
        <dbReference type="ARBA" id="ARBA00022777"/>
    </source>
</evidence>
<evidence type="ECO:0000313" key="11">
    <source>
        <dbReference type="Proteomes" id="UP000281975"/>
    </source>
</evidence>
<dbReference type="OrthoDB" id="9809766at2"/>
<name>A0A420WU84_9GAMM</name>
<comment type="catalytic activity">
    <reaction evidence="1">
        <text>ATP + protein L-histidine = ADP + protein N-phospho-L-histidine.</text>
        <dbReference type="EC" id="2.7.13.3"/>
    </reaction>
</comment>
<protein>
    <recommendedName>
        <fullName evidence="2">histidine kinase</fullName>
        <ecNumber evidence="2">2.7.13.3</ecNumber>
    </recommendedName>
</protein>
<keyword evidence="7 8" id="KW-1133">Transmembrane helix</keyword>
<dbReference type="InterPro" id="IPR050428">
    <property type="entry name" value="TCS_sensor_his_kinase"/>
</dbReference>
<reference evidence="10 11" key="1">
    <citation type="submission" date="2018-10" db="EMBL/GenBank/DDBJ databases">
        <title>Genomic Encyclopedia of Type Strains, Phase IV (KMG-IV): sequencing the most valuable type-strain genomes for metagenomic binning, comparative biology and taxonomic classification.</title>
        <authorList>
            <person name="Goeker M."/>
        </authorList>
    </citation>
    <scope>NUCLEOTIDE SEQUENCE [LARGE SCALE GENOMIC DNA]</scope>
    <source>
        <strain evidence="10 11">DSM 23229</strain>
    </source>
</reference>
<evidence type="ECO:0000256" key="7">
    <source>
        <dbReference type="ARBA" id="ARBA00022989"/>
    </source>
</evidence>
<feature type="domain" description="Histidine kinase" evidence="9">
    <location>
        <begin position="248"/>
        <end position="460"/>
    </location>
</feature>
<dbReference type="CDD" id="cd00082">
    <property type="entry name" value="HisKA"/>
    <property type="match status" value="1"/>
</dbReference>
<keyword evidence="8" id="KW-0472">Membrane</keyword>
<dbReference type="GO" id="GO:0000155">
    <property type="term" value="F:phosphorelay sensor kinase activity"/>
    <property type="evidence" value="ECO:0007669"/>
    <property type="project" value="InterPro"/>
</dbReference>
<dbReference type="InterPro" id="IPR013727">
    <property type="entry name" value="2CSK_N"/>
</dbReference>
<feature type="transmembrane region" description="Helical" evidence="8">
    <location>
        <begin position="173"/>
        <end position="192"/>
    </location>
</feature>
<evidence type="ECO:0000256" key="2">
    <source>
        <dbReference type="ARBA" id="ARBA00012438"/>
    </source>
</evidence>
<dbReference type="Gene3D" id="1.10.287.130">
    <property type="match status" value="1"/>
</dbReference>
<evidence type="ECO:0000256" key="1">
    <source>
        <dbReference type="ARBA" id="ARBA00000085"/>
    </source>
</evidence>
<dbReference type="AlphaFoldDB" id="A0A420WU84"/>
<dbReference type="PANTHER" id="PTHR45436">
    <property type="entry name" value="SENSOR HISTIDINE KINASE YKOH"/>
    <property type="match status" value="1"/>
</dbReference>
<comment type="caution">
    <text evidence="10">The sequence shown here is derived from an EMBL/GenBank/DDBJ whole genome shotgun (WGS) entry which is preliminary data.</text>
</comment>
<evidence type="ECO:0000256" key="3">
    <source>
        <dbReference type="ARBA" id="ARBA00022553"/>
    </source>
</evidence>
<dbReference type="CDD" id="cd00075">
    <property type="entry name" value="HATPase"/>
    <property type="match status" value="1"/>
</dbReference>
<keyword evidence="6 10" id="KW-0418">Kinase</keyword>
<keyword evidence="4" id="KW-0808">Transferase</keyword>
<dbReference type="SUPFAM" id="SSF55874">
    <property type="entry name" value="ATPase domain of HSP90 chaperone/DNA topoisomerase II/histidine kinase"/>
    <property type="match status" value="1"/>
</dbReference>
<dbReference type="SMART" id="SM00388">
    <property type="entry name" value="HisKA"/>
    <property type="match status" value="1"/>
</dbReference>
<evidence type="ECO:0000256" key="4">
    <source>
        <dbReference type="ARBA" id="ARBA00022679"/>
    </source>
</evidence>
<dbReference type="SUPFAM" id="SSF47384">
    <property type="entry name" value="Homodimeric domain of signal transducing histidine kinase"/>
    <property type="match status" value="1"/>
</dbReference>
<accession>A0A420WU84</accession>
<dbReference type="Proteomes" id="UP000281975">
    <property type="component" value="Unassembled WGS sequence"/>
</dbReference>
<dbReference type="EMBL" id="RBIN01000007">
    <property type="protein sequence ID" value="RKQ97007.1"/>
    <property type="molecule type" value="Genomic_DNA"/>
</dbReference>